<accession>A0A450VDC5</accession>
<proteinExistence type="predicted"/>
<name>A0A450VDC5_9GAMM</name>
<organism evidence="3">
    <name type="scientific">Candidatus Kentrum eta</name>
    <dbReference type="NCBI Taxonomy" id="2126337"/>
    <lineage>
        <taxon>Bacteria</taxon>
        <taxon>Pseudomonadati</taxon>
        <taxon>Pseudomonadota</taxon>
        <taxon>Gammaproteobacteria</taxon>
        <taxon>Candidatus Kentrum</taxon>
    </lineage>
</organism>
<reference evidence="3" key="1">
    <citation type="submission" date="2019-02" db="EMBL/GenBank/DDBJ databases">
        <authorList>
            <person name="Gruber-Vodicka R. H."/>
            <person name="Seah K. B. B."/>
        </authorList>
    </citation>
    <scope>NUCLEOTIDE SEQUENCE</scope>
    <source>
        <strain evidence="4">BECK_SA2B12</strain>
        <strain evidence="3">BECK_SA2B15</strain>
        <strain evidence="2">BECK_SA2B20</strain>
    </source>
</reference>
<dbReference type="EMBL" id="CAADFG010000285">
    <property type="protein sequence ID" value="VFK02760.1"/>
    <property type="molecule type" value="Genomic_DNA"/>
</dbReference>
<evidence type="ECO:0000313" key="3">
    <source>
        <dbReference type="EMBL" id="VFK02760.1"/>
    </source>
</evidence>
<dbReference type="EMBL" id="CAADFI010000294">
    <property type="protein sequence ID" value="VFK02662.1"/>
    <property type="molecule type" value="Genomic_DNA"/>
</dbReference>
<feature type="coiled-coil region" evidence="1">
    <location>
        <begin position="246"/>
        <end position="294"/>
    </location>
</feature>
<evidence type="ECO:0000313" key="4">
    <source>
        <dbReference type="EMBL" id="VFK05619.1"/>
    </source>
</evidence>
<dbReference type="EMBL" id="CAADFJ010000287">
    <property type="protein sequence ID" value="VFK05619.1"/>
    <property type="molecule type" value="Genomic_DNA"/>
</dbReference>
<sequence length="321" mass="37829">MREQRTNLFDKVPCRKMQIANPLYDVVFKHLMEDFEAAKLLISTILGREITVLAPLPQERTLDLEQRSFTVYRLDYAARIQKTDGGFEQVIIEIQKAKFAADIMRFRRYLGNQYQRKNNTFVVRMGGEEIKKPLPIVAIYFLGYRLDHMTAPVIKVARQSYDITTGERLFGEEEFIESLTHDAFIIQIPCLRPDRKTDVEQLLGLFDQRRATSGDEHILEIDEETYPEKYRALIRLLHRAASNTRIKDTMDAEDEILEEFANLERRIGRRDERIEEQDKALREKDRTLEEKDKALTEQSRALAEERRITEALRKRFRESQG</sequence>
<protein>
    <submittedName>
        <fullName evidence="3">PD-(D/E)XK nuclease family transposase</fullName>
    </submittedName>
</protein>
<evidence type="ECO:0000313" key="2">
    <source>
        <dbReference type="EMBL" id="VFK02662.1"/>
    </source>
</evidence>
<dbReference type="AlphaFoldDB" id="A0A450VDC5"/>
<keyword evidence="1" id="KW-0175">Coiled coil</keyword>
<gene>
    <name evidence="3" type="ORF">BECKH772A_GA0070896_102851</name>
    <name evidence="2" type="ORF">BECKH772B_GA0070898_102941</name>
    <name evidence="4" type="ORF">BECKH772C_GA0070978_102871</name>
</gene>
<evidence type="ECO:0000256" key="1">
    <source>
        <dbReference type="SAM" id="Coils"/>
    </source>
</evidence>